<name>J1L0H4_9EURY</name>
<keyword evidence="3" id="KW-1185">Reference proteome</keyword>
<proteinExistence type="predicted"/>
<dbReference type="CDD" id="cd07247">
    <property type="entry name" value="SgaA_N_like"/>
    <property type="match status" value="1"/>
</dbReference>
<dbReference type="PANTHER" id="PTHR33993:SF2">
    <property type="entry name" value="VOC DOMAIN-CONTAINING PROTEIN"/>
    <property type="match status" value="1"/>
</dbReference>
<dbReference type="InterPro" id="IPR053863">
    <property type="entry name" value="Glyoxy/Ble-like_N"/>
</dbReference>
<dbReference type="STRING" id="28892.Metli_0524"/>
<dbReference type="PROSITE" id="PS51819">
    <property type="entry name" value="VOC"/>
    <property type="match status" value="1"/>
</dbReference>
<dbReference type="SUPFAM" id="SSF54593">
    <property type="entry name" value="Glyoxalase/Bleomycin resistance protein/Dihydroxybiphenyl dioxygenase"/>
    <property type="match status" value="1"/>
</dbReference>
<dbReference type="PANTHER" id="PTHR33993">
    <property type="entry name" value="GLYOXALASE-RELATED"/>
    <property type="match status" value="1"/>
</dbReference>
<dbReference type="InterPro" id="IPR029068">
    <property type="entry name" value="Glyas_Bleomycin-R_OHBP_Dase"/>
</dbReference>
<dbReference type="GO" id="GO:0051213">
    <property type="term" value="F:dioxygenase activity"/>
    <property type="evidence" value="ECO:0007669"/>
    <property type="project" value="UniProtKB-KW"/>
</dbReference>
<organism evidence="2 3">
    <name type="scientific">Methanofollis liminatans DSM 4140</name>
    <dbReference type="NCBI Taxonomy" id="28892"/>
    <lineage>
        <taxon>Archaea</taxon>
        <taxon>Methanobacteriati</taxon>
        <taxon>Methanobacteriota</taxon>
        <taxon>Stenosarchaea group</taxon>
        <taxon>Methanomicrobia</taxon>
        <taxon>Methanomicrobiales</taxon>
        <taxon>Methanomicrobiaceae</taxon>
        <taxon>Methanofollis</taxon>
    </lineage>
</organism>
<feature type="domain" description="VOC" evidence="1">
    <location>
        <begin position="15"/>
        <end position="130"/>
    </location>
</feature>
<dbReference type="AlphaFoldDB" id="J1L0H4"/>
<keyword evidence="2" id="KW-0560">Oxidoreductase</keyword>
<gene>
    <name evidence="2" type="ORF">Metli_0524</name>
</gene>
<dbReference type="PATRIC" id="fig|28892.9.peg.559"/>
<evidence type="ECO:0000313" key="3">
    <source>
        <dbReference type="Proteomes" id="UP000005095"/>
    </source>
</evidence>
<dbReference type="Gene3D" id="3.10.180.10">
    <property type="entry name" value="2,3-Dihydroxybiphenyl 1,2-Dioxygenase, domain 1"/>
    <property type="match status" value="1"/>
</dbReference>
<dbReference type="EMBL" id="CM001555">
    <property type="protein sequence ID" value="EJG06492.1"/>
    <property type="molecule type" value="Genomic_DNA"/>
</dbReference>
<sequence>MAADARSPLGKTMATIVHFDLPAEDLERAKTFYSSLFGWTFELAPGWTDFYLITTTAEDGSPGVGGGMGKRGAPDQRIANYIGVPSVDACLADVTRLGGKVVLQKTVVQKFGYLAICEDTEGNTFGLWEEDAGAE</sequence>
<dbReference type="InterPro" id="IPR052164">
    <property type="entry name" value="Anthracycline_SecMetBiosynth"/>
</dbReference>
<protein>
    <submittedName>
        <fullName evidence="2">Glyoxalase/bleomycin resistance protein/dioxygenase</fullName>
    </submittedName>
</protein>
<keyword evidence="2" id="KW-0223">Dioxygenase</keyword>
<dbReference type="InterPro" id="IPR037523">
    <property type="entry name" value="VOC_core"/>
</dbReference>
<dbReference type="Proteomes" id="UP000005095">
    <property type="component" value="Chromosome"/>
</dbReference>
<dbReference type="HOGENOM" id="CLU_127592_3_1_2"/>
<dbReference type="Pfam" id="PF22677">
    <property type="entry name" value="Ble-like_N"/>
    <property type="match status" value="1"/>
</dbReference>
<evidence type="ECO:0000259" key="1">
    <source>
        <dbReference type="PROSITE" id="PS51819"/>
    </source>
</evidence>
<accession>J1L0H4</accession>
<reference evidence="2 3" key="1">
    <citation type="submission" date="2011-08" db="EMBL/GenBank/DDBJ databases">
        <title>The complete genome of Methanofollis liminatans DSM 4140.</title>
        <authorList>
            <consortium name="US DOE Joint Genome Institute (JGI-PGF)"/>
            <person name="Lucas S."/>
            <person name="Han J."/>
            <person name="Lapidus A."/>
            <person name="Bruce D."/>
            <person name="Goodwin L."/>
            <person name="Pitluck S."/>
            <person name="Peters L."/>
            <person name="Kyrpides N."/>
            <person name="Mavromatis K."/>
            <person name="Ivanova N."/>
            <person name="Mikhailova N."/>
            <person name="Lu M."/>
            <person name="Detter J.C."/>
            <person name="Tapia R."/>
            <person name="Han C."/>
            <person name="Land M."/>
            <person name="Hauser L."/>
            <person name="Markowitz V."/>
            <person name="Cheng J.-F."/>
            <person name="Hugenholtz P."/>
            <person name="Woyke T."/>
            <person name="Wu D."/>
            <person name="Spring S."/>
            <person name="Schuler E."/>
            <person name="Brambilla E."/>
            <person name="Klenk H.-P."/>
            <person name="Eisen J.A."/>
        </authorList>
    </citation>
    <scope>NUCLEOTIDE SEQUENCE [LARGE SCALE GENOMIC DNA]</scope>
    <source>
        <strain evidence="2 3">DSM 4140</strain>
    </source>
</reference>
<evidence type="ECO:0000313" key="2">
    <source>
        <dbReference type="EMBL" id="EJG06492.1"/>
    </source>
</evidence>